<accession>A0A2S0NC97</accession>
<dbReference type="AlphaFoldDB" id="A0A2S0NC97"/>
<dbReference type="Gene3D" id="3.90.1300.10">
    <property type="entry name" value="Amidase signature (AS) domain"/>
    <property type="match status" value="1"/>
</dbReference>
<evidence type="ECO:0000259" key="3">
    <source>
        <dbReference type="Pfam" id="PF01425"/>
    </source>
</evidence>
<protein>
    <recommendedName>
        <fullName evidence="2">Indoleacetamide hydrolase</fullName>
    </recommendedName>
</protein>
<dbReference type="InterPro" id="IPR023631">
    <property type="entry name" value="Amidase_dom"/>
</dbReference>
<sequence length="467" mass="47351">MTDAATVLAAGAVATAEAIAEGRTSARAVVETTLARIAAANDRLHAFIAVMADEARAEADMLDTVQSFGQRRGPLHGVPVAVKDIIDVAGQRTRAGSLTRDHLPAAAADAWCVSRLRAAGAIVVGKTHTVEYAFGGWGTNPIAGTPVNPHDATTHRVPGGSSSGTGVAVGAGLVPIGFGTDTGGSVRLPAAWCGTVGHKTSMGLVSRAGVVPLALHFDTIGPLARTVRDAAVMSQVLLGSDPADPSTEAGPGLDLGSGLEAGVRGLTLGVLAIDPDITVDDGVAASFSAAAAALEKAGARLVPVSLPESLATYTQACGELMMVEGAHHHGVLAREAPCRLGGWAARRIGGGFDIPATRYFAGVEIRRQRMAAARAFLAGNGIDALILPTTPVPAVPLTQVDEAGAPGIFTRFVNYLEWCGVSVPVAPTATGLPVGFQVVAPRFADALALRIARSVEAAVSGPFPLPA</sequence>
<organism evidence="4 5">
    <name type="scientific">Phreatobacter cathodiphilus</name>
    <dbReference type="NCBI Taxonomy" id="1868589"/>
    <lineage>
        <taxon>Bacteria</taxon>
        <taxon>Pseudomonadati</taxon>
        <taxon>Pseudomonadota</taxon>
        <taxon>Alphaproteobacteria</taxon>
        <taxon>Hyphomicrobiales</taxon>
        <taxon>Phreatobacteraceae</taxon>
        <taxon>Phreatobacter</taxon>
    </lineage>
</organism>
<evidence type="ECO:0000256" key="2">
    <source>
        <dbReference type="ARBA" id="ARBA00021874"/>
    </source>
</evidence>
<name>A0A2S0NC97_9HYPH</name>
<dbReference type="EMBL" id="CP027668">
    <property type="protein sequence ID" value="AVO45551.1"/>
    <property type="molecule type" value="Genomic_DNA"/>
</dbReference>
<reference evidence="4 5" key="1">
    <citation type="submission" date="2018-03" db="EMBL/GenBank/DDBJ databases">
        <title>Genome sequencing of Phreatobacter sp.</title>
        <authorList>
            <person name="Kim S.-J."/>
            <person name="Heo J."/>
            <person name="Kwon S.-W."/>
        </authorList>
    </citation>
    <scope>NUCLEOTIDE SEQUENCE [LARGE SCALE GENOMIC DNA]</scope>
    <source>
        <strain evidence="4 5">S-12</strain>
    </source>
</reference>
<dbReference type="InterPro" id="IPR036928">
    <property type="entry name" value="AS_sf"/>
</dbReference>
<dbReference type="PROSITE" id="PS00571">
    <property type="entry name" value="AMIDASES"/>
    <property type="match status" value="1"/>
</dbReference>
<comment type="function">
    <text evidence="1">Hydrolyzes indole-3-acetamide (IAM) into indole-3-acetic acid (IAA).</text>
</comment>
<dbReference type="InterPro" id="IPR020556">
    <property type="entry name" value="Amidase_CS"/>
</dbReference>
<keyword evidence="5" id="KW-1185">Reference proteome</keyword>
<evidence type="ECO:0000256" key="1">
    <source>
        <dbReference type="ARBA" id="ARBA00003871"/>
    </source>
</evidence>
<dbReference type="RefSeq" id="WP_106748892.1">
    <property type="nucleotide sequence ID" value="NZ_CP027668.1"/>
</dbReference>
<dbReference type="OrthoDB" id="9777859at2"/>
<dbReference type="SUPFAM" id="SSF75304">
    <property type="entry name" value="Amidase signature (AS) enzymes"/>
    <property type="match status" value="1"/>
</dbReference>
<evidence type="ECO:0000313" key="4">
    <source>
        <dbReference type="EMBL" id="AVO45551.1"/>
    </source>
</evidence>
<gene>
    <name evidence="4" type="ORF">C6569_11010</name>
</gene>
<dbReference type="Pfam" id="PF01425">
    <property type="entry name" value="Amidase"/>
    <property type="match status" value="1"/>
</dbReference>
<dbReference type="GO" id="GO:0003824">
    <property type="term" value="F:catalytic activity"/>
    <property type="evidence" value="ECO:0007669"/>
    <property type="project" value="InterPro"/>
</dbReference>
<feature type="domain" description="Amidase" evidence="3">
    <location>
        <begin position="29"/>
        <end position="447"/>
    </location>
</feature>
<dbReference type="Proteomes" id="UP000237889">
    <property type="component" value="Chromosome"/>
</dbReference>
<dbReference type="KEGG" id="phr:C6569_11010"/>
<dbReference type="PANTHER" id="PTHR11895">
    <property type="entry name" value="TRANSAMIDASE"/>
    <property type="match status" value="1"/>
</dbReference>
<proteinExistence type="predicted"/>
<dbReference type="PANTHER" id="PTHR11895:SF176">
    <property type="entry name" value="AMIDASE AMID-RELATED"/>
    <property type="match status" value="1"/>
</dbReference>
<evidence type="ECO:0000313" key="5">
    <source>
        <dbReference type="Proteomes" id="UP000237889"/>
    </source>
</evidence>
<dbReference type="InterPro" id="IPR000120">
    <property type="entry name" value="Amidase"/>
</dbReference>